<comment type="caution">
    <text evidence="1">The sequence shown here is derived from an EMBL/GenBank/DDBJ whole genome shotgun (WGS) entry which is preliminary data.</text>
</comment>
<dbReference type="EMBL" id="JARJCW010000054">
    <property type="protein sequence ID" value="KAJ7202592.1"/>
    <property type="molecule type" value="Genomic_DNA"/>
</dbReference>
<gene>
    <name evidence="1" type="ORF">GGX14DRAFT_653762</name>
</gene>
<keyword evidence="2" id="KW-1185">Reference proteome</keyword>
<protein>
    <submittedName>
        <fullName evidence="1">Uncharacterized protein</fullName>
    </submittedName>
</protein>
<name>A0AAD6VBQ7_9AGAR</name>
<evidence type="ECO:0000313" key="2">
    <source>
        <dbReference type="Proteomes" id="UP001219525"/>
    </source>
</evidence>
<sequence>MKQNMPMGHVNMMADTVIVNASTEDLRAILRNMLASKTPGLVAAFISSTQARLNQHQYQRPLAVFTEPDSDSDSDSDEPGPAPQLLAALRRARLLFGSGLGFASLAPLTSVVRATIGRRWDADGAVAEALVMADADIAQALQSCRDEVQGSETETETLAGQAALDDLALALEASRVDVNKWCGEFPFERALYSVRDFKL</sequence>
<accession>A0AAD6VBQ7</accession>
<evidence type="ECO:0000313" key="1">
    <source>
        <dbReference type="EMBL" id="KAJ7202592.1"/>
    </source>
</evidence>
<reference evidence="1" key="1">
    <citation type="submission" date="2023-03" db="EMBL/GenBank/DDBJ databases">
        <title>Massive genome expansion in bonnet fungi (Mycena s.s.) driven by repeated elements and novel gene families across ecological guilds.</title>
        <authorList>
            <consortium name="Lawrence Berkeley National Laboratory"/>
            <person name="Harder C.B."/>
            <person name="Miyauchi S."/>
            <person name="Viragh M."/>
            <person name="Kuo A."/>
            <person name="Thoen E."/>
            <person name="Andreopoulos B."/>
            <person name="Lu D."/>
            <person name="Skrede I."/>
            <person name="Drula E."/>
            <person name="Henrissat B."/>
            <person name="Morin E."/>
            <person name="Kohler A."/>
            <person name="Barry K."/>
            <person name="LaButti K."/>
            <person name="Morin E."/>
            <person name="Salamov A."/>
            <person name="Lipzen A."/>
            <person name="Mereny Z."/>
            <person name="Hegedus B."/>
            <person name="Baldrian P."/>
            <person name="Stursova M."/>
            <person name="Weitz H."/>
            <person name="Taylor A."/>
            <person name="Grigoriev I.V."/>
            <person name="Nagy L.G."/>
            <person name="Martin F."/>
            <person name="Kauserud H."/>
        </authorList>
    </citation>
    <scope>NUCLEOTIDE SEQUENCE</scope>
    <source>
        <strain evidence="1">9144</strain>
    </source>
</reference>
<organism evidence="1 2">
    <name type="scientific">Mycena pura</name>
    <dbReference type="NCBI Taxonomy" id="153505"/>
    <lineage>
        <taxon>Eukaryota</taxon>
        <taxon>Fungi</taxon>
        <taxon>Dikarya</taxon>
        <taxon>Basidiomycota</taxon>
        <taxon>Agaricomycotina</taxon>
        <taxon>Agaricomycetes</taxon>
        <taxon>Agaricomycetidae</taxon>
        <taxon>Agaricales</taxon>
        <taxon>Marasmiineae</taxon>
        <taxon>Mycenaceae</taxon>
        <taxon>Mycena</taxon>
    </lineage>
</organism>
<dbReference type="AlphaFoldDB" id="A0AAD6VBQ7"/>
<dbReference type="Proteomes" id="UP001219525">
    <property type="component" value="Unassembled WGS sequence"/>
</dbReference>
<proteinExistence type="predicted"/>